<evidence type="ECO:0000259" key="5">
    <source>
        <dbReference type="PROSITE" id="PS50279"/>
    </source>
</evidence>
<dbReference type="FunFam" id="4.10.410.10:FF:000020">
    <property type="entry name" value="Collagen, type VI, alpha 3"/>
    <property type="match status" value="2"/>
</dbReference>
<feature type="domain" description="Ig-like" evidence="6">
    <location>
        <begin position="460"/>
        <end position="545"/>
    </location>
</feature>
<dbReference type="InterPro" id="IPR010909">
    <property type="entry name" value="PLAC"/>
</dbReference>
<dbReference type="Pfam" id="PF00014">
    <property type="entry name" value="Kunitz_BPTI"/>
    <property type="match status" value="5"/>
</dbReference>
<dbReference type="SMART" id="SM00408">
    <property type="entry name" value="IGc2"/>
    <property type="match status" value="1"/>
</dbReference>
<feature type="domain" description="BPTI/Kunitz inhibitor" evidence="5">
    <location>
        <begin position="263"/>
        <end position="313"/>
    </location>
</feature>
<dbReference type="InterPro" id="IPR003599">
    <property type="entry name" value="Ig_sub"/>
</dbReference>
<dbReference type="WBParaSite" id="EEL_0000629301-mRNA-1">
    <property type="protein sequence ID" value="EEL_0000629301-mRNA-1"/>
    <property type="gene ID" value="EEL_0000629301"/>
</dbReference>
<dbReference type="GO" id="GO:0005615">
    <property type="term" value="C:extracellular space"/>
    <property type="evidence" value="ECO:0007669"/>
    <property type="project" value="TreeGrafter"/>
</dbReference>
<dbReference type="SMART" id="SM00409">
    <property type="entry name" value="IG"/>
    <property type="match status" value="1"/>
</dbReference>
<dbReference type="SMART" id="SM00131">
    <property type="entry name" value="KU"/>
    <property type="match status" value="5"/>
</dbReference>
<dbReference type="PROSITE" id="PS50900">
    <property type="entry name" value="PLAC"/>
    <property type="match status" value="1"/>
</dbReference>
<dbReference type="InterPro" id="IPR013783">
    <property type="entry name" value="Ig-like_fold"/>
</dbReference>
<dbReference type="PROSITE" id="PS50835">
    <property type="entry name" value="IG_LIKE"/>
    <property type="match status" value="1"/>
</dbReference>
<dbReference type="CDD" id="cd00109">
    <property type="entry name" value="Kunitz-type"/>
    <property type="match status" value="3"/>
</dbReference>
<accession>A0A0R3RVY0</accession>
<evidence type="ECO:0000256" key="2">
    <source>
        <dbReference type="ARBA" id="ARBA00022729"/>
    </source>
</evidence>
<evidence type="ECO:0000259" key="7">
    <source>
        <dbReference type="PROSITE" id="PS50900"/>
    </source>
</evidence>
<dbReference type="InterPro" id="IPR020901">
    <property type="entry name" value="Prtase_inh_Kunz-CS"/>
</dbReference>
<dbReference type="SUPFAM" id="SSF57362">
    <property type="entry name" value="BPTI-like"/>
    <property type="match status" value="5"/>
</dbReference>
<feature type="domain" description="PLAC" evidence="7">
    <location>
        <begin position="551"/>
        <end position="590"/>
    </location>
</feature>
<dbReference type="InterPro" id="IPR003598">
    <property type="entry name" value="Ig_sub2"/>
</dbReference>
<evidence type="ECO:0000313" key="8">
    <source>
        <dbReference type="Proteomes" id="UP000050640"/>
    </source>
</evidence>
<dbReference type="PANTHER" id="PTHR10083">
    <property type="entry name" value="KUNITZ-TYPE PROTEASE INHIBITOR-RELATED"/>
    <property type="match status" value="1"/>
</dbReference>
<dbReference type="InterPro" id="IPR007110">
    <property type="entry name" value="Ig-like_dom"/>
</dbReference>
<reference evidence="9" key="1">
    <citation type="submission" date="2017-02" db="UniProtKB">
        <authorList>
            <consortium name="WormBaseParasite"/>
        </authorList>
    </citation>
    <scope>IDENTIFICATION</scope>
</reference>
<dbReference type="InterPro" id="IPR050098">
    <property type="entry name" value="TFPI/VKTCI-like"/>
</dbReference>
<keyword evidence="2" id="KW-0732">Signal</keyword>
<sequence>MIQRYLLLLNYIPFADFNWENALRKKRCLLPKINGSCRLTVKRYYYDEALGECLPLFYGNCMRDENGFDTVNDCIGNCTMPSNFQDFKTNASPFDKQVNRHVNNHFQINIRSNAYAAPNLHMHSGYHLSDNFEKFSIPETSSTISIATTTSTVTAVMESDDFTKITMLHLNDRFGKKSDNEEKKMIMIDSIQGFESSIPLPELCLLPEDAGPCFGEMLRWRFNSETNRCETFMYTGCGHNANYFTSEEACLRACGEYRNSDVCTMKVDRGQCELGITKWYYNMDAGQCHVFIYTGCGGNGNRFSSKAECEHLCTSEILFYTDNHEKDICQLDRESGPCADPVTQWYFDARMAQCMQFTYGGCRGNGNRFNSRKLCEQRCLQKNEVKIIGDRTEDSCLLPLEIGLCEDNQKRWYFDNSVGYCKIFTYNGCGGNQNRFFSEDECMNYCSVHLYKRRLELSRPTLILIGYNPAPIGSTVTLRCKANGQYPIQWHQNGVVFQTSNDDQRIYLKDNHSEIHITNIDQSDAADYSCSVGTNAILSNSVHLDVKDAEMTESCVDKGKQMTCKLITKIGLCSNPRYSSFCCHTCSLFLLSNKSV</sequence>
<dbReference type="Gene3D" id="4.10.410.10">
    <property type="entry name" value="Pancreatic trypsin inhibitor Kunitz domain"/>
    <property type="match status" value="5"/>
</dbReference>
<evidence type="ECO:0000256" key="4">
    <source>
        <dbReference type="ARBA" id="ARBA00023157"/>
    </source>
</evidence>
<dbReference type="GO" id="GO:0004867">
    <property type="term" value="F:serine-type endopeptidase inhibitor activity"/>
    <property type="evidence" value="ECO:0007669"/>
    <property type="project" value="UniProtKB-KW"/>
</dbReference>
<keyword evidence="8" id="KW-1185">Reference proteome</keyword>
<dbReference type="PRINTS" id="PR00759">
    <property type="entry name" value="BASICPTASE"/>
</dbReference>
<dbReference type="Pfam" id="PF13927">
    <property type="entry name" value="Ig_3"/>
    <property type="match status" value="1"/>
</dbReference>
<protein>
    <submittedName>
        <fullName evidence="9">Kunitz/Bovine pancreatic trypsin inhibitor domain protein</fullName>
    </submittedName>
</protein>
<dbReference type="STRING" id="1147741.A0A0R3RVY0"/>
<dbReference type="InterPro" id="IPR002223">
    <property type="entry name" value="Kunitz_BPTI"/>
</dbReference>
<feature type="domain" description="BPTI/Kunitz inhibitor" evidence="5">
    <location>
        <begin position="28"/>
        <end position="78"/>
    </location>
</feature>
<dbReference type="SUPFAM" id="SSF48726">
    <property type="entry name" value="Immunoglobulin"/>
    <property type="match status" value="1"/>
</dbReference>
<dbReference type="PROSITE" id="PS00280">
    <property type="entry name" value="BPTI_KUNITZ_1"/>
    <property type="match status" value="3"/>
</dbReference>
<dbReference type="PROSITE" id="PS50279">
    <property type="entry name" value="BPTI_KUNITZ_2"/>
    <property type="match status" value="5"/>
</dbReference>
<proteinExistence type="predicted"/>
<evidence type="ECO:0000259" key="6">
    <source>
        <dbReference type="PROSITE" id="PS50835"/>
    </source>
</evidence>
<evidence type="ECO:0000256" key="3">
    <source>
        <dbReference type="ARBA" id="ARBA00022900"/>
    </source>
</evidence>
<keyword evidence="1" id="KW-0646">Protease inhibitor</keyword>
<name>A0A0R3RVY0_9BILA</name>
<evidence type="ECO:0000313" key="9">
    <source>
        <dbReference type="WBParaSite" id="EEL_0000629301-mRNA-1"/>
    </source>
</evidence>
<dbReference type="Pfam" id="PF08686">
    <property type="entry name" value="PLAC"/>
    <property type="match status" value="1"/>
</dbReference>
<keyword evidence="3" id="KW-0722">Serine protease inhibitor</keyword>
<dbReference type="Proteomes" id="UP000050640">
    <property type="component" value="Unplaced"/>
</dbReference>
<dbReference type="PANTHER" id="PTHR10083:SF374">
    <property type="entry name" value="BPTI_KUNITZ INHIBITOR DOMAIN-CONTAINING PROTEIN"/>
    <property type="match status" value="1"/>
</dbReference>
<dbReference type="Gene3D" id="2.60.40.10">
    <property type="entry name" value="Immunoglobulins"/>
    <property type="match status" value="1"/>
</dbReference>
<evidence type="ECO:0000256" key="1">
    <source>
        <dbReference type="ARBA" id="ARBA00022690"/>
    </source>
</evidence>
<dbReference type="AlphaFoldDB" id="A0A0R3RVY0"/>
<dbReference type="InterPro" id="IPR036880">
    <property type="entry name" value="Kunitz_BPTI_sf"/>
</dbReference>
<keyword evidence="4" id="KW-1015">Disulfide bond</keyword>
<feature type="domain" description="BPTI/Kunitz inhibitor" evidence="5">
    <location>
        <begin position="396"/>
        <end position="446"/>
    </location>
</feature>
<feature type="domain" description="BPTI/Kunitz inhibitor" evidence="5">
    <location>
        <begin position="204"/>
        <end position="254"/>
    </location>
</feature>
<feature type="domain" description="BPTI/Kunitz inhibitor" evidence="5">
    <location>
        <begin position="329"/>
        <end position="379"/>
    </location>
</feature>
<dbReference type="InterPro" id="IPR036179">
    <property type="entry name" value="Ig-like_dom_sf"/>
</dbReference>
<organism evidence="8 9">
    <name type="scientific">Elaeophora elaphi</name>
    <dbReference type="NCBI Taxonomy" id="1147741"/>
    <lineage>
        <taxon>Eukaryota</taxon>
        <taxon>Metazoa</taxon>
        <taxon>Ecdysozoa</taxon>
        <taxon>Nematoda</taxon>
        <taxon>Chromadorea</taxon>
        <taxon>Rhabditida</taxon>
        <taxon>Spirurina</taxon>
        <taxon>Spiruromorpha</taxon>
        <taxon>Filarioidea</taxon>
        <taxon>Onchocercidae</taxon>
        <taxon>Elaeophora</taxon>
    </lineage>
</organism>